<evidence type="ECO:0000313" key="6">
    <source>
        <dbReference type="Proteomes" id="UP001596997"/>
    </source>
</evidence>
<dbReference type="RefSeq" id="WP_377716673.1">
    <property type="nucleotide sequence ID" value="NZ_JBHTJM010000010.1"/>
</dbReference>
<evidence type="ECO:0000313" key="5">
    <source>
        <dbReference type="EMBL" id="MFD0964977.1"/>
    </source>
</evidence>
<dbReference type="InterPro" id="IPR003313">
    <property type="entry name" value="AraC-bd"/>
</dbReference>
<dbReference type="Gene3D" id="2.60.120.10">
    <property type="entry name" value="Jelly Rolls"/>
    <property type="match status" value="1"/>
</dbReference>
<sequence length="296" mass="34872">MSLLPVLHIKEFSKSIKRDDFYANIFSTHLKKHHSSITKPHKHNFYLIVLFLKGKGVHEVDFNSYPIKRGALFLLKPGQTHHWEFSEEAEGFIFFHSKEFYNLLFPNKNIDEYPVFYSSYNSPYIQLEKDLILEFKERFNSIYQEYKQNNLMKYRKLGLLVDLLYIDATRAYKIDNTTEVGKVPSQVILFRKLEVLINEKFLVDKSPSSYAKALHVSTKHLNRVVFNTLNISTSDLIHQRVLLEAKRLLTHGEMSIQQIAFELGYNDPSYFTRLFKKKVGVTPSVFIDRYKENDKS</sequence>
<dbReference type="PRINTS" id="PR00032">
    <property type="entry name" value="HTHARAC"/>
</dbReference>
<dbReference type="PANTHER" id="PTHR43280:SF32">
    <property type="entry name" value="TRANSCRIPTIONAL REGULATORY PROTEIN"/>
    <property type="match status" value="1"/>
</dbReference>
<name>A0ABW3I5P9_9FLAO</name>
<dbReference type="PROSITE" id="PS01124">
    <property type="entry name" value="HTH_ARAC_FAMILY_2"/>
    <property type="match status" value="1"/>
</dbReference>
<dbReference type="Pfam" id="PF12833">
    <property type="entry name" value="HTH_18"/>
    <property type="match status" value="1"/>
</dbReference>
<dbReference type="Pfam" id="PF02311">
    <property type="entry name" value="AraC_binding"/>
    <property type="match status" value="1"/>
</dbReference>
<dbReference type="InterPro" id="IPR014710">
    <property type="entry name" value="RmlC-like_jellyroll"/>
</dbReference>
<gene>
    <name evidence="5" type="ORF">ACFQ1O_13250</name>
</gene>
<dbReference type="EMBL" id="JBHTJM010000010">
    <property type="protein sequence ID" value="MFD0964977.1"/>
    <property type="molecule type" value="Genomic_DNA"/>
</dbReference>
<evidence type="ECO:0000256" key="3">
    <source>
        <dbReference type="ARBA" id="ARBA00023163"/>
    </source>
</evidence>
<protein>
    <submittedName>
        <fullName evidence="5">AraC family transcriptional regulator</fullName>
    </submittedName>
</protein>
<dbReference type="InterPro" id="IPR018060">
    <property type="entry name" value="HTH_AraC"/>
</dbReference>
<dbReference type="Proteomes" id="UP001596997">
    <property type="component" value="Unassembled WGS sequence"/>
</dbReference>
<dbReference type="InterPro" id="IPR037923">
    <property type="entry name" value="HTH-like"/>
</dbReference>
<keyword evidence="2" id="KW-0238">DNA-binding</keyword>
<feature type="domain" description="HTH araC/xylS-type" evidence="4">
    <location>
        <begin position="191"/>
        <end position="289"/>
    </location>
</feature>
<reference evidence="6" key="1">
    <citation type="journal article" date="2019" name="Int. J. Syst. Evol. Microbiol.">
        <title>The Global Catalogue of Microorganisms (GCM) 10K type strain sequencing project: providing services to taxonomists for standard genome sequencing and annotation.</title>
        <authorList>
            <consortium name="The Broad Institute Genomics Platform"/>
            <consortium name="The Broad Institute Genome Sequencing Center for Infectious Disease"/>
            <person name="Wu L."/>
            <person name="Ma J."/>
        </authorList>
    </citation>
    <scope>NUCLEOTIDE SEQUENCE [LARGE SCALE GENOMIC DNA]</scope>
    <source>
        <strain evidence="6">CCUG 62114</strain>
    </source>
</reference>
<dbReference type="PANTHER" id="PTHR43280">
    <property type="entry name" value="ARAC-FAMILY TRANSCRIPTIONAL REGULATOR"/>
    <property type="match status" value="1"/>
</dbReference>
<keyword evidence="3" id="KW-0804">Transcription</keyword>
<organism evidence="5 6">
    <name type="scientific">Pseudofulvibacter geojedonensis</name>
    <dbReference type="NCBI Taxonomy" id="1123758"/>
    <lineage>
        <taxon>Bacteria</taxon>
        <taxon>Pseudomonadati</taxon>
        <taxon>Bacteroidota</taxon>
        <taxon>Flavobacteriia</taxon>
        <taxon>Flavobacteriales</taxon>
        <taxon>Flavobacteriaceae</taxon>
        <taxon>Pseudofulvibacter</taxon>
    </lineage>
</organism>
<accession>A0ABW3I5P9</accession>
<evidence type="ECO:0000256" key="1">
    <source>
        <dbReference type="ARBA" id="ARBA00023015"/>
    </source>
</evidence>
<proteinExistence type="predicted"/>
<dbReference type="InterPro" id="IPR020449">
    <property type="entry name" value="Tscrpt_reg_AraC-type_HTH"/>
</dbReference>
<keyword evidence="6" id="KW-1185">Reference proteome</keyword>
<evidence type="ECO:0000259" key="4">
    <source>
        <dbReference type="PROSITE" id="PS01124"/>
    </source>
</evidence>
<dbReference type="Gene3D" id="1.10.10.60">
    <property type="entry name" value="Homeodomain-like"/>
    <property type="match status" value="1"/>
</dbReference>
<evidence type="ECO:0000256" key="2">
    <source>
        <dbReference type="ARBA" id="ARBA00023125"/>
    </source>
</evidence>
<dbReference type="SUPFAM" id="SSF51215">
    <property type="entry name" value="Regulatory protein AraC"/>
    <property type="match status" value="1"/>
</dbReference>
<dbReference type="SUPFAM" id="SSF46689">
    <property type="entry name" value="Homeodomain-like"/>
    <property type="match status" value="1"/>
</dbReference>
<dbReference type="SMART" id="SM00342">
    <property type="entry name" value="HTH_ARAC"/>
    <property type="match status" value="1"/>
</dbReference>
<dbReference type="InterPro" id="IPR009057">
    <property type="entry name" value="Homeodomain-like_sf"/>
</dbReference>
<keyword evidence="1" id="KW-0805">Transcription regulation</keyword>
<comment type="caution">
    <text evidence="5">The sequence shown here is derived from an EMBL/GenBank/DDBJ whole genome shotgun (WGS) entry which is preliminary data.</text>
</comment>